<evidence type="ECO:0000313" key="2">
    <source>
        <dbReference type="Proteomes" id="UP000607653"/>
    </source>
</evidence>
<accession>A0A822Z4C1</accession>
<dbReference type="EMBL" id="DUZY01000005">
    <property type="protein sequence ID" value="DAD39393.1"/>
    <property type="molecule type" value="Genomic_DNA"/>
</dbReference>
<sequence>MDISEAAKELIHTRDIFHGIRVHQHQVRPRTSQLEVWNAWIPHKWSL</sequence>
<comment type="caution">
    <text evidence="1">The sequence shown here is derived from an EMBL/GenBank/DDBJ whole genome shotgun (WGS) entry which is preliminary data.</text>
</comment>
<proteinExistence type="predicted"/>
<keyword evidence="2" id="KW-1185">Reference proteome</keyword>
<reference evidence="1 2" key="1">
    <citation type="journal article" date="2020" name="Mol. Biol. Evol.">
        <title>Distinct Expression and Methylation Patterns for Genes with Different Fates following a Single Whole-Genome Duplication in Flowering Plants.</title>
        <authorList>
            <person name="Shi T."/>
            <person name="Rahmani R.S."/>
            <person name="Gugger P.F."/>
            <person name="Wang M."/>
            <person name="Li H."/>
            <person name="Zhang Y."/>
            <person name="Li Z."/>
            <person name="Wang Q."/>
            <person name="Van de Peer Y."/>
            <person name="Marchal K."/>
            <person name="Chen J."/>
        </authorList>
    </citation>
    <scope>NUCLEOTIDE SEQUENCE [LARGE SCALE GENOMIC DNA]</scope>
    <source>
        <tissue evidence="1">Leaf</tissue>
    </source>
</reference>
<name>A0A822Z4C1_NELNU</name>
<dbReference type="Proteomes" id="UP000607653">
    <property type="component" value="Unassembled WGS sequence"/>
</dbReference>
<organism evidence="1 2">
    <name type="scientific">Nelumbo nucifera</name>
    <name type="common">Sacred lotus</name>
    <dbReference type="NCBI Taxonomy" id="4432"/>
    <lineage>
        <taxon>Eukaryota</taxon>
        <taxon>Viridiplantae</taxon>
        <taxon>Streptophyta</taxon>
        <taxon>Embryophyta</taxon>
        <taxon>Tracheophyta</taxon>
        <taxon>Spermatophyta</taxon>
        <taxon>Magnoliopsida</taxon>
        <taxon>Proteales</taxon>
        <taxon>Nelumbonaceae</taxon>
        <taxon>Nelumbo</taxon>
    </lineage>
</organism>
<protein>
    <submittedName>
        <fullName evidence="1">Uncharacterized protein</fullName>
    </submittedName>
</protein>
<gene>
    <name evidence="1" type="ORF">HUJ06_013716</name>
</gene>
<dbReference type="AlphaFoldDB" id="A0A822Z4C1"/>
<evidence type="ECO:0000313" key="1">
    <source>
        <dbReference type="EMBL" id="DAD39393.1"/>
    </source>
</evidence>